<organism evidence="2 3">
    <name type="scientific">Thiosulfativibrio zosterae</name>
    <dbReference type="NCBI Taxonomy" id="2675053"/>
    <lineage>
        <taxon>Bacteria</taxon>
        <taxon>Pseudomonadati</taxon>
        <taxon>Pseudomonadota</taxon>
        <taxon>Gammaproteobacteria</taxon>
        <taxon>Thiotrichales</taxon>
        <taxon>Piscirickettsiaceae</taxon>
        <taxon>Thiosulfativibrio</taxon>
    </lineage>
</organism>
<dbReference type="GO" id="GO:0035438">
    <property type="term" value="F:cyclic-di-GMP binding"/>
    <property type="evidence" value="ECO:0007669"/>
    <property type="project" value="InterPro"/>
</dbReference>
<dbReference type="RefSeq" id="WP_173290894.1">
    <property type="nucleotide sequence ID" value="NZ_AP021888.1"/>
</dbReference>
<dbReference type="KEGG" id="tzo:THMIRHAT_08040"/>
<dbReference type="AlphaFoldDB" id="A0A6F8PLW0"/>
<dbReference type="InterPro" id="IPR009875">
    <property type="entry name" value="PilZ_domain"/>
</dbReference>
<proteinExistence type="predicted"/>
<evidence type="ECO:0000313" key="2">
    <source>
        <dbReference type="EMBL" id="BBP43058.1"/>
    </source>
</evidence>
<accession>A0A6F8PLW0</accession>
<keyword evidence="3" id="KW-1185">Reference proteome</keyword>
<gene>
    <name evidence="2" type="ORF">THMIRHAT_08040</name>
</gene>
<dbReference type="Pfam" id="PF07238">
    <property type="entry name" value="PilZ"/>
    <property type="match status" value="1"/>
</dbReference>
<dbReference type="EMBL" id="AP021888">
    <property type="protein sequence ID" value="BBP43058.1"/>
    <property type="molecule type" value="Genomic_DNA"/>
</dbReference>
<evidence type="ECO:0000313" key="3">
    <source>
        <dbReference type="Proteomes" id="UP000501466"/>
    </source>
</evidence>
<sequence>MSMDQRSFFRLDVTLPCSYRVISAEEAQAHPLPSSPDTSYIEKYFLENLGQLDEQINDIINQIGSKSLLMATALTAINSKINFILQTVDQKQLTKAIPQRMVNLSASGLAFDVEETVTINDKIDLLIQPLKDESPILVRCNIVKVMPGKSCANCSMVALEYAKLSEDDRRKLVYFIQSKEIEMARLSREK</sequence>
<feature type="domain" description="PilZ" evidence="1">
    <location>
        <begin position="97"/>
        <end position="176"/>
    </location>
</feature>
<reference evidence="3" key="1">
    <citation type="submission" date="2019-11" db="EMBL/GenBank/DDBJ databases">
        <title>Isolation and characterization of two novel species in the genus Thiomicrorhabdus.</title>
        <authorList>
            <person name="Mochizuki J."/>
            <person name="Kojima H."/>
            <person name="Fukui M."/>
        </authorList>
    </citation>
    <scope>NUCLEOTIDE SEQUENCE [LARGE SCALE GENOMIC DNA]</scope>
    <source>
        <strain evidence="3">AkT22</strain>
    </source>
</reference>
<name>A0A6F8PLW0_9GAMM</name>
<dbReference type="Gene3D" id="2.40.10.220">
    <property type="entry name" value="predicted glycosyltransferase like domains"/>
    <property type="match status" value="1"/>
</dbReference>
<dbReference type="Proteomes" id="UP000501466">
    <property type="component" value="Chromosome"/>
</dbReference>
<protein>
    <recommendedName>
        <fullName evidence="1">PilZ domain-containing protein</fullName>
    </recommendedName>
</protein>
<evidence type="ECO:0000259" key="1">
    <source>
        <dbReference type="Pfam" id="PF07238"/>
    </source>
</evidence>